<evidence type="ECO:0000256" key="1">
    <source>
        <dbReference type="SAM" id="MobiDB-lite"/>
    </source>
</evidence>
<feature type="compositionally biased region" description="Basic and acidic residues" evidence="1">
    <location>
        <begin position="31"/>
        <end position="50"/>
    </location>
</feature>
<dbReference type="EMBL" id="JABCQG010000015">
    <property type="protein sequence ID" value="MBF0859816.1"/>
    <property type="molecule type" value="Genomic_DNA"/>
</dbReference>
<feature type="compositionally biased region" description="Polar residues" evidence="1">
    <location>
        <begin position="21"/>
        <end position="30"/>
    </location>
</feature>
<reference evidence="3" key="1">
    <citation type="submission" date="2020-04" db="EMBL/GenBank/DDBJ databases">
        <title>Description of novel Gluconacetobacter.</title>
        <authorList>
            <person name="Sombolestani A."/>
        </authorList>
    </citation>
    <scope>NUCLEOTIDE SEQUENCE [LARGE SCALE GENOMIC DNA]</scope>
    <source>
        <strain evidence="3">LMG 31484</strain>
    </source>
</reference>
<gene>
    <name evidence="2" type="ORF">HKD24_11385</name>
</gene>
<feature type="compositionally biased region" description="Low complexity" evidence="1">
    <location>
        <begin position="206"/>
        <end position="232"/>
    </location>
</feature>
<feature type="region of interest" description="Disordered" evidence="1">
    <location>
        <begin position="401"/>
        <end position="437"/>
    </location>
</feature>
<feature type="region of interest" description="Disordered" evidence="1">
    <location>
        <begin position="1"/>
        <end position="322"/>
    </location>
</feature>
<name>A0ABR9Y7S2_9PROT</name>
<evidence type="ECO:0008006" key="4">
    <source>
        <dbReference type="Google" id="ProtNLM"/>
    </source>
</evidence>
<evidence type="ECO:0000313" key="2">
    <source>
        <dbReference type="EMBL" id="MBF0859816.1"/>
    </source>
</evidence>
<evidence type="ECO:0000313" key="3">
    <source>
        <dbReference type="Proteomes" id="UP000623107"/>
    </source>
</evidence>
<protein>
    <recommendedName>
        <fullName evidence="4">Flagellar hook-length control protein FliK</fullName>
    </recommendedName>
</protein>
<feature type="compositionally biased region" description="Polar residues" evidence="1">
    <location>
        <begin position="90"/>
        <end position="200"/>
    </location>
</feature>
<comment type="caution">
    <text evidence="2">The sequence shown here is derived from an EMBL/GenBank/DDBJ whole genome shotgun (WGS) entry which is preliminary data.</text>
</comment>
<feature type="compositionally biased region" description="Polar residues" evidence="1">
    <location>
        <begin position="1"/>
        <end position="10"/>
    </location>
</feature>
<dbReference type="Proteomes" id="UP000623107">
    <property type="component" value="Unassembled WGS sequence"/>
</dbReference>
<organism evidence="2 3">
    <name type="scientific">Gluconobacter vitians</name>
    <dbReference type="NCBI Taxonomy" id="2728102"/>
    <lineage>
        <taxon>Bacteria</taxon>
        <taxon>Pseudomonadati</taxon>
        <taxon>Pseudomonadota</taxon>
        <taxon>Alphaproteobacteria</taxon>
        <taxon>Acetobacterales</taxon>
        <taxon>Acetobacteraceae</taxon>
        <taxon>Gluconobacter</taxon>
    </lineage>
</organism>
<accession>A0ABR9Y7S2</accession>
<proteinExistence type="predicted"/>
<keyword evidence="3" id="KW-1185">Reference proteome</keyword>
<feature type="compositionally biased region" description="Low complexity" evidence="1">
    <location>
        <begin position="408"/>
        <end position="433"/>
    </location>
</feature>
<feature type="compositionally biased region" description="Basic and acidic residues" evidence="1">
    <location>
        <begin position="302"/>
        <end position="312"/>
    </location>
</feature>
<feature type="compositionally biased region" description="Low complexity" evidence="1">
    <location>
        <begin position="54"/>
        <end position="86"/>
    </location>
</feature>
<reference evidence="2 3" key="2">
    <citation type="submission" date="2020-11" db="EMBL/GenBank/DDBJ databases">
        <title>Description of novel Gluconobacter species.</title>
        <authorList>
            <person name="Cleenwerck I."/>
            <person name="Cnockaert M."/>
            <person name="Borremans W."/>
            <person name="Wieme A.D."/>
            <person name="De Vuyst L."/>
            <person name="Vandamme P."/>
        </authorList>
    </citation>
    <scope>NUCLEOTIDE SEQUENCE [LARGE SCALE GENOMIC DNA]</scope>
    <source>
        <strain evidence="2 3">LMG 31484</strain>
    </source>
</reference>
<dbReference type="RefSeq" id="WP_194260386.1">
    <property type="nucleotide sequence ID" value="NZ_JABCQG010000015.1"/>
</dbReference>
<sequence length="449" mass="47061">MSHVTTSAAVSTAGLARGEISPQTQLASNERFQDLLKSYEHEQARAHAEVAQKTTASSSSTAKISASHSDSANPSSKAQSAVQSAKPVAQESTDSTPKFRNVSEKQPVSAKTTSSAVAQKSAPASSAGQTNETSSKTISQPGLQQKGAETTGKSQAGETRTVTKEATLSANTSDFSEASSNASDQRKSNVASTRQETSAPQEHLQVASSEGISSSEPSVDSPLSSSVASAEPTSVQDDKSPEAGSENHAITAATDTPEPLIAAEKTLSAHTETVPDENSPADSAKDTRSATHAENVAEAANDEEHVSRHDEQQPLLYQKTTDGTSTTYIEMNIGNHEKVHVEIGETATKEHRIHINTDNPEVYQSLKDDRASLLATLAQNSTSVTDLQSAVSADIQISLSTPSFPDMSSGGDRQDGNSQQSGSSRNASSVSARTTDERRVLRGVVDLTV</sequence>